<sequence>MIRRHVSKLERRSFLLVVFAVVAIQLLGDAWAIRDETRSHFREMEEQATLLATITARSVSVPLAKADMAQVEATFAALRLDPDFVEATLTDTTGKLRARLTATSGPPAGGMISRVVPVVLAGVAPNTPLGELELVFSTRLIATENQALVSLALARSLLMLALTSAVLFYIARRISRPLSHLRVAIGHIQAGNYGHSPAGLDRTDEIGDVARAIEVFRRDAIEMADIRRHTDKVARDERRRIRAALESTQDAALIIRENGQIVFQNEPARRVLADIFSIGSNGMTQIEDPQDRQRIASAILERKGLECEIAIIPAHGTEESPRTRGVPYRLRINPIYDTEGTYLGVVVLATDITVQVRAAARIRHVANHDSLTGLANRRMLEERLADALASSRPHALLLIDLDRFKTINDTLGHPVGDALLTHVGEILSAHAAGSGFAARLGGDEFAMLFHGSDAPDIARRTAENLVARLSEPVDFGENTVQTGASIGLTVLEPGRLSLADALRRADLALYEAKRDGRGRFVEFRAALEDDRRRKIGIESALRSALKDRVIKPAFHRQIAIASDRLIGFEALARWTDPDHGMISPMEFIRVAEDTQQIRELTHQMLSHACNAAAGWREHGFHGRVAVNISTSLLVGPLVETVQDVLMLTRCPASALELEFTETAFLNRDDRCRETMIALRNLGIRMTLDDFGLGHAPLGLLQDLPVDSVKIDRSLIRTVDSSAQTRAVATAITELCHALGMQVTAEGVETDRQLAVLGEIGVDAAQGFLYGRPAAYETFINEIRSLRTETNATA</sequence>
<dbReference type="SUPFAM" id="SSF158472">
    <property type="entry name" value="HAMP domain-like"/>
    <property type="match status" value="1"/>
</dbReference>
<dbReference type="KEGG" id="amaq:GO499_19425"/>
<dbReference type="PANTHER" id="PTHR44757">
    <property type="entry name" value="DIGUANYLATE CYCLASE DGCP"/>
    <property type="match status" value="1"/>
</dbReference>
<dbReference type="SMART" id="SM00267">
    <property type="entry name" value="GGDEF"/>
    <property type="match status" value="1"/>
</dbReference>
<organism evidence="4 5">
    <name type="scientific">Algicella marina</name>
    <dbReference type="NCBI Taxonomy" id="2683284"/>
    <lineage>
        <taxon>Bacteria</taxon>
        <taxon>Pseudomonadati</taxon>
        <taxon>Pseudomonadota</taxon>
        <taxon>Alphaproteobacteria</taxon>
        <taxon>Rhodobacterales</taxon>
        <taxon>Paracoccaceae</taxon>
        <taxon>Algicella</taxon>
    </lineage>
</organism>
<dbReference type="CDD" id="cd01948">
    <property type="entry name" value="EAL"/>
    <property type="match status" value="1"/>
</dbReference>
<dbReference type="Proteomes" id="UP000464495">
    <property type="component" value="Chromosome"/>
</dbReference>
<dbReference type="PANTHER" id="PTHR44757:SF2">
    <property type="entry name" value="BIOFILM ARCHITECTURE MAINTENANCE PROTEIN MBAA"/>
    <property type="match status" value="1"/>
</dbReference>
<dbReference type="GO" id="GO:0007165">
    <property type="term" value="P:signal transduction"/>
    <property type="evidence" value="ECO:0007669"/>
    <property type="project" value="InterPro"/>
</dbReference>
<dbReference type="PROSITE" id="PS50885">
    <property type="entry name" value="HAMP"/>
    <property type="match status" value="1"/>
</dbReference>
<dbReference type="InterPro" id="IPR052155">
    <property type="entry name" value="Biofilm_reg_signaling"/>
</dbReference>
<gene>
    <name evidence="4" type="ORF">GO499_19425</name>
</gene>
<dbReference type="Pfam" id="PF00990">
    <property type="entry name" value="GGDEF"/>
    <property type="match status" value="1"/>
</dbReference>
<feature type="domain" description="EAL" evidence="1">
    <location>
        <begin position="534"/>
        <end position="786"/>
    </location>
</feature>
<dbReference type="Gene3D" id="3.30.450.20">
    <property type="entry name" value="PAS domain"/>
    <property type="match status" value="1"/>
</dbReference>
<evidence type="ECO:0000259" key="3">
    <source>
        <dbReference type="PROSITE" id="PS50887"/>
    </source>
</evidence>
<dbReference type="InterPro" id="IPR035919">
    <property type="entry name" value="EAL_sf"/>
</dbReference>
<feature type="domain" description="HAMP" evidence="2">
    <location>
        <begin position="172"/>
        <end position="225"/>
    </location>
</feature>
<dbReference type="Gene3D" id="3.30.70.270">
    <property type="match status" value="1"/>
</dbReference>
<dbReference type="InterPro" id="IPR029787">
    <property type="entry name" value="Nucleotide_cyclase"/>
</dbReference>
<dbReference type="Gene3D" id="3.20.20.450">
    <property type="entry name" value="EAL domain"/>
    <property type="match status" value="1"/>
</dbReference>
<dbReference type="InterPro" id="IPR003660">
    <property type="entry name" value="HAMP_dom"/>
</dbReference>
<dbReference type="Pfam" id="PF00672">
    <property type="entry name" value="HAMP"/>
    <property type="match status" value="1"/>
</dbReference>
<dbReference type="InterPro" id="IPR000160">
    <property type="entry name" value="GGDEF_dom"/>
</dbReference>
<protein>
    <submittedName>
        <fullName evidence="4">EAL domain-containing protein</fullName>
    </submittedName>
</protein>
<evidence type="ECO:0000259" key="2">
    <source>
        <dbReference type="PROSITE" id="PS50885"/>
    </source>
</evidence>
<dbReference type="AlphaFoldDB" id="A0A6P1T686"/>
<dbReference type="CDD" id="cd01949">
    <property type="entry name" value="GGDEF"/>
    <property type="match status" value="1"/>
</dbReference>
<dbReference type="PROSITE" id="PS50883">
    <property type="entry name" value="EAL"/>
    <property type="match status" value="1"/>
</dbReference>
<evidence type="ECO:0000313" key="5">
    <source>
        <dbReference type="Proteomes" id="UP000464495"/>
    </source>
</evidence>
<accession>A0A6P1T686</accession>
<dbReference type="SUPFAM" id="SSF141868">
    <property type="entry name" value="EAL domain-like"/>
    <property type="match status" value="1"/>
</dbReference>
<dbReference type="GO" id="GO:0016020">
    <property type="term" value="C:membrane"/>
    <property type="evidence" value="ECO:0007669"/>
    <property type="project" value="InterPro"/>
</dbReference>
<dbReference type="InterPro" id="IPR043128">
    <property type="entry name" value="Rev_trsase/Diguanyl_cyclase"/>
</dbReference>
<reference evidence="4 5" key="1">
    <citation type="submission" date="2019-12" db="EMBL/GenBank/DDBJ databases">
        <title>Complete genome sequence of Algicella marina strain 9Alg 56(T) isolated from the red alga Tichocarpus crinitus.</title>
        <authorList>
            <person name="Kim S.-G."/>
            <person name="Nedashkovskaya O.I."/>
        </authorList>
    </citation>
    <scope>NUCLEOTIDE SEQUENCE [LARGE SCALE GENOMIC DNA]</scope>
    <source>
        <strain evidence="4 5">9Alg 56</strain>
    </source>
</reference>
<dbReference type="SMART" id="SM00304">
    <property type="entry name" value="HAMP"/>
    <property type="match status" value="1"/>
</dbReference>
<dbReference type="SUPFAM" id="SSF55073">
    <property type="entry name" value="Nucleotide cyclase"/>
    <property type="match status" value="1"/>
</dbReference>
<dbReference type="EMBL" id="CP046620">
    <property type="protein sequence ID" value="QHQ37200.1"/>
    <property type="molecule type" value="Genomic_DNA"/>
</dbReference>
<name>A0A6P1T686_9RHOB</name>
<dbReference type="RefSeq" id="WP_161863741.1">
    <property type="nucleotide sequence ID" value="NZ_CP046620.1"/>
</dbReference>
<dbReference type="InterPro" id="IPR035965">
    <property type="entry name" value="PAS-like_dom_sf"/>
</dbReference>
<evidence type="ECO:0000259" key="1">
    <source>
        <dbReference type="PROSITE" id="PS50883"/>
    </source>
</evidence>
<dbReference type="SMART" id="SM00052">
    <property type="entry name" value="EAL"/>
    <property type="match status" value="1"/>
</dbReference>
<dbReference type="Gene3D" id="6.10.340.10">
    <property type="match status" value="1"/>
</dbReference>
<dbReference type="InterPro" id="IPR001633">
    <property type="entry name" value="EAL_dom"/>
</dbReference>
<dbReference type="PROSITE" id="PS50887">
    <property type="entry name" value="GGDEF"/>
    <property type="match status" value="1"/>
</dbReference>
<feature type="domain" description="GGDEF" evidence="3">
    <location>
        <begin position="392"/>
        <end position="525"/>
    </location>
</feature>
<dbReference type="NCBIfam" id="TIGR00254">
    <property type="entry name" value="GGDEF"/>
    <property type="match status" value="1"/>
</dbReference>
<proteinExistence type="predicted"/>
<keyword evidence="5" id="KW-1185">Reference proteome</keyword>
<dbReference type="SUPFAM" id="SSF55785">
    <property type="entry name" value="PYP-like sensor domain (PAS domain)"/>
    <property type="match status" value="1"/>
</dbReference>
<dbReference type="Pfam" id="PF00563">
    <property type="entry name" value="EAL"/>
    <property type="match status" value="1"/>
</dbReference>
<evidence type="ECO:0000313" key="4">
    <source>
        <dbReference type="EMBL" id="QHQ37200.1"/>
    </source>
</evidence>